<evidence type="ECO:0000256" key="2">
    <source>
        <dbReference type="ARBA" id="ARBA00022490"/>
    </source>
</evidence>
<dbReference type="InterPro" id="IPR039762">
    <property type="entry name" value="Nmd2/UPF2"/>
</dbReference>
<dbReference type="FunCoup" id="A0A1X2H9L6">
    <property type="interactions" value="802"/>
</dbReference>
<dbReference type="PANTHER" id="PTHR12839">
    <property type="entry name" value="NONSENSE-MEDIATED MRNA DECAY PROTEIN 2 UP-FRAMESHIFT SUPPRESSOR 2"/>
    <property type="match status" value="1"/>
</dbReference>
<dbReference type="InterPro" id="IPR003890">
    <property type="entry name" value="MIF4G-like_typ-3"/>
</dbReference>
<dbReference type="OMA" id="DFQHHQI"/>
<dbReference type="Proteomes" id="UP000242180">
    <property type="component" value="Unassembled WGS sequence"/>
</dbReference>
<dbReference type="InterPro" id="IPR007193">
    <property type="entry name" value="Upf2/Nmd2_C"/>
</dbReference>
<feature type="region of interest" description="Disordered" evidence="3">
    <location>
        <begin position="1052"/>
        <end position="1078"/>
    </location>
</feature>
<comment type="caution">
    <text evidence="5">The sequence shown here is derived from an EMBL/GenBank/DDBJ whole genome shotgun (WGS) entry which is preliminary data.</text>
</comment>
<organism evidence="5 6">
    <name type="scientific">Syncephalastrum racemosum</name>
    <name type="common">Filamentous fungus</name>
    <dbReference type="NCBI Taxonomy" id="13706"/>
    <lineage>
        <taxon>Eukaryota</taxon>
        <taxon>Fungi</taxon>
        <taxon>Fungi incertae sedis</taxon>
        <taxon>Mucoromycota</taxon>
        <taxon>Mucoromycotina</taxon>
        <taxon>Mucoromycetes</taxon>
        <taxon>Mucorales</taxon>
        <taxon>Syncephalastraceae</taxon>
        <taxon>Syncephalastrum</taxon>
    </lineage>
</organism>
<feature type="region of interest" description="Disordered" evidence="3">
    <location>
        <begin position="425"/>
        <end position="490"/>
    </location>
</feature>
<evidence type="ECO:0000313" key="6">
    <source>
        <dbReference type="Proteomes" id="UP000242180"/>
    </source>
</evidence>
<dbReference type="OrthoDB" id="27832at2759"/>
<keyword evidence="6" id="KW-1185">Reference proteome</keyword>
<dbReference type="STRING" id="13706.A0A1X2H9L6"/>
<dbReference type="Gene3D" id="1.25.40.180">
    <property type="match status" value="3"/>
</dbReference>
<dbReference type="SUPFAM" id="SSF48371">
    <property type="entry name" value="ARM repeat"/>
    <property type="match status" value="2"/>
</dbReference>
<evidence type="ECO:0000313" key="5">
    <source>
        <dbReference type="EMBL" id="ORY94770.1"/>
    </source>
</evidence>
<feature type="compositionally biased region" description="Acidic residues" evidence="3">
    <location>
        <begin position="962"/>
        <end position="1006"/>
    </location>
</feature>
<reference evidence="5 6" key="1">
    <citation type="submission" date="2016-07" db="EMBL/GenBank/DDBJ databases">
        <title>Pervasive Adenine N6-methylation of Active Genes in Fungi.</title>
        <authorList>
            <consortium name="DOE Joint Genome Institute"/>
            <person name="Mondo S.J."/>
            <person name="Dannebaum R.O."/>
            <person name="Kuo R.C."/>
            <person name="Labutti K."/>
            <person name="Haridas S."/>
            <person name="Kuo A."/>
            <person name="Salamov A."/>
            <person name="Ahrendt S.R."/>
            <person name="Lipzen A."/>
            <person name="Sullivan W."/>
            <person name="Andreopoulos W.B."/>
            <person name="Clum A."/>
            <person name="Lindquist E."/>
            <person name="Daum C."/>
            <person name="Ramamoorthy G.K."/>
            <person name="Gryganskyi A."/>
            <person name="Culley D."/>
            <person name="Magnuson J.K."/>
            <person name="James T.Y."/>
            <person name="O'Malley M.A."/>
            <person name="Stajich J.E."/>
            <person name="Spatafora J.W."/>
            <person name="Visel A."/>
            <person name="Grigoriev I.V."/>
        </authorList>
    </citation>
    <scope>NUCLEOTIDE SEQUENCE [LARGE SCALE GENOMIC DNA]</scope>
    <source>
        <strain evidence="5 6">NRRL 2496</strain>
    </source>
</reference>
<dbReference type="FunFam" id="1.25.40.180:FF:000037">
    <property type="entry name" value="Nonsense-mediated mRNA decay factor (Upf2)"/>
    <property type="match status" value="1"/>
</dbReference>
<feature type="region of interest" description="Disordered" evidence="3">
    <location>
        <begin position="1144"/>
        <end position="1175"/>
    </location>
</feature>
<comment type="subcellular location">
    <subcellularLocation>
        <location evidence="1">Cytoplasm</location>
    </subcellularLocation>
</comment>
<feature type="compositionally biased region" description="Basic and acidic residues" evidence="3">
    <location>
        <begin position="427"/>
        <end position="450"/>
    </location>
</feature>
<evidence type="ECO:0000259" key="4">
    <source>
        <dbReference type="SMART" id="SM00543"/>
    </source>
</evidence>
<feature type="region of interest" description="Disordered" evidence="3">
    <location>
        <begin position="954"/>
        <end position="1006"/>
    </location>
</feature>
<feature type="domain" description="MIF4G" evidence="4">
    <location>
        <begin position="719"/>
        <end position="927"/>
    </location>
</feature>
<dbReference type="AlphaFoldDB" id="A0A1X2H9L6"/>
<keyword evidence="2" id="KW-0963">Cytoplasm</keyword>
<feature type="domain" description="MIF4G" evidence="4">
    <location>
        <begin position="512"/>
        <end position="704"/>
    </location>
</feature>
<dbReference type="InterPro" id="IPR016024">
    <property type="entry name" value="ARM-type_fold"/>
</dbReference>
<protein>
    <submittedName>
        <fullName evidence="5">Armadillo-type protein</fullName>
    </submittedName>
</protein>
<feature type="region of interest" description="Disordered" evidence="3">
    <location>
        <begin position="1"/>
        <end position="27"/>
    </location>
</feature>
<dbReference type="GO" id="GO:0003723">
    <property type="term" value="F:RNA binding"/>
    <property type="evidence" value="ECO:0007669"/>
    <property type="project" value="InterPro"/>
</dbReference>
<gene>
    <name evidence="5" type="ORF">BCR43DRAFT_332534</name>
</gene>
<dbReference type="SMART" id="SM00543">
    <property type="entry name" value="MIF4G"/>
    <property type="match status" value="2"/>
</dbReference>
<dbReference type="GO" id="GO:0035145">
    <property type="term" value="C:exon-exon junction complex"/>
    <property type="evidence" value="ECO:0007669"/>
    <property type="project" value="TreeGrafter"/>
</dbReference>
<dbReference type="PANTHER" id="PTHR12839:SF7">
    <property type="entry name" value="REGULATOR OF NONSENSE TRANSCRIPTS 2"/>
    <property type="match status" value="1"/>
</dbReference>
<dbReference type="Pfam" id="PF02854">
    <property type="entry name" value="MIF4G"/>
    <property type="match status" value="2"/>
</dbReference>
<dbReference type="GO" id="GO:0005737">
    <property type="term" value="C:cytoplasm"/>
    <property type="evidence" value="ECO:0007669"/>
    <property type="project" value="UniProtKB-SubCell"/>
</dbReference>
<evidence type="ECO:0000256" key="3">
    <source>
        <dbReference type="SAM" id="MobiDB-lite"/>
    </source>
</evidence>
<dbReference type="EMBL" id="MCGN01000007">
    <property type="protein sequence ID" value="ORY94770.1"/>
    <property type="molecule type" value="Genomic_DNA"/>
</dbReference>
<dbReference type="Pfam" id="PF04050">
    <property type="entry name" value="Upf2"/>
    <property type="match status" value="1"/>
</dbReference>
<dbReference type="Gene3D" id="4.10.80.160">
    <property type="match status" value="1"/>
</dbReference>
<dbReference type="InParanoid" id="A0A1X2H9L6"/>
<proteinExistence type="predicted"/>
<evidence type="ECO:0000256" key="1">
    <source>
        <dbReference type="ARBA" id="ARBA00004496"/>
    </source>
</evidence>
<name>A0A1X2H9L6_SYNRA</name>
<feature type="compositionally biased region" description="Acidic residues" evidence="3">
    <location>
        <begin position="451"/>
        <end position="472"/>
    </location>
</feature>
<sequence length="1175" mass="133486">MASKPELRNANREAWQRGKGDPSKFKNLDSNIKKNTTFIKKCKTSLAADSAPQLLNDIRKLTLEKYISEVVGSVIEGLLKCKTGNDIAAAVEVISALHQRFPDTFTPLFTFQLQKAMQPSTKQQLASLTDEQRDKEEATRVSRQRTYMRIAVELWLACVLRNVEDGIPTLASGNLEGVESSHDGVAGFVGSASTKTSRKKDDTPKSTGVFVFAVLRDLLTHDTPHHVNLPIAVSFLKNYNQSVLGIVPRKQRAATAAQNDEEVDAAKAVTTSGTVANDDSDSPVTPEIQAMLKSLVVDYATGVQKHLVKFHTNMKKLDHRNRETLFARGELSEETKANYEKVSKMYEKLLNNTQTLTDALDMEMLELPEDEGVTRVSIVNAGASNTFAEAKENNGNSIWEDEDARKFYEDLPDLRVLVPGVFLETNPSKKSEEGDTAAEDKDEKDGKDEKDENEDNEDKDEKDREEEEEQDETSSFKDEELPMEDEGATADDVVDKALDGDKDDANAKPSQIAQLDALLARLPTMGNRDTIDSVAVDFCYINSKATRKRLVKALLNVPRQRVDLLPYYSRLIAILSQYFPDISEAVLSTLQHEFKGLQRKKTQDLLETRVKNIRFVSELTKFKVTPAHTIFYMFKIALDDFTNQNIDIVCNLLETCGRFLLKSPQTAVRMGNMLEVVMRKKNVQHLDNRQMLMVENAYYQANPPDRSAIVEKTRSPMELYVRKLIYGDLSKKSLDKVLKQLRKLHWEDKDLLNWMVKLFLKIWKIKFSNIHLIAILASGLNRYHSDFGVQLVDSVVEEIRVGLEQNIFKHNQRRIAVSKYLGELYNYRLIDSPLIFDTLYTIVTFGHEFGRPARERFCAIDAPNDFFRIRLCCTLLDTCGMCFDRGSSKRKLDNFLTFFQMYILTKQKPPMDVDFMISDTFEILRPQLVFFSSYEEANEAVDRMLLEQLKSVQGTDGKVQEDGFESESESESDEGEEDEPLEIQDEEEAETGEEEGNAGDGGEEDVVVLKKREEQISKEEEEDFEREFSRMMAESMESRKFEKKTTVLDVPIPMNLRGSQDRRTAAAQEKQQEGAVDEPRMAFTLLTKKGNRQQTRTMQVPADSVLAISTRSKQEAEREEQQQLKKLVLNYEEREEAAARQAAIEERERQRSGFRGGRRVFHMGGGAGHAYANQG</sequence>
<dbReference type="GO" id="GO:0000184">
    <property type="term" value="P:nuclear-transcribed mRNA catabolic process, nonsense-mediated decay"/>
    <property type="evidence" value="ECO:0007669"/>
    <property type="project" value="InterPro"/>
</dbReference>
<accession>A0A1X2H9L6</accession>